<dbReference type="GO" id="GO:0016616">
    <property type="term" value="F:oxidoreductase activity, acting on the CH-OH group of donors, NAD or NADP as acceptor"/>
    <property type="evidence" value="ECO:0007669"/>
    <property type="project" value="TreeGrafter"/>
</dbReference>
<evidence type="ECO:0000256" key="1">
    <source>
        <dbReference type="SAM" id="SignalP"/>
    </source>
</evidence>
<feature type="signal peptide" evidence="1">
    <location>
        <begin position="1"/>
        <end position="16"/>
    </location>
</feature>
<dbReference type="InterPro" id="IPR036291">
    <property type="entry name" value="NAD(P)-bd_dom_sf"/>
</dbReference>
<evidence type="ECO:0000313" key="2">
    <source>
        <dbReference type="EMBL" id="CAD9379102.1"/>
    </source>
</evidence>
<gene>
    <name evidence="2" type="ORF">DSPE1174_LOCUS3724</name>
</gene>
<protein>
    <submittedName>
        <fullName evidence="2">Uncharacterized protein</fullName>
    </submittedName>
</protein>
<dbReference type="Gene3D" id="3.40.50.720">
    <property type="entry name" value="NAD(P)-binding Rossmann-like Domain"/>
    <property type="match status" value="1"/>
</dbReference>
<dbReference type="PANTHER" id="PTHR45458:SF1">
    <property type="entry name" value="SHORT CHAIN DEHYDROGENASE"/>
    <property type="match status" value="1"/>
</dbReference>
<accession>A0A7S2AXA3</accession>
<dbReference type="SUPFAM" id="SSF51735">
    <property type="entry name" value="NAD(P)-binding Rossmann-fold domains"/>
    <property type="match status" value="1"/>
</dbReference>
<dbReference type="AlphaFoldDB" id="A0A7S2AXA3"/>
<reference evidence="2" key="1">
    <citation type="submission" date="2021-01" db="EMBL/GenBank/DDBJ databases">
        <authorList>
            <person name="Corre E."/>
            <person name="Pelletier E."/>
            <person name="Niang G."/>
            <person name="Scheremetjew M."/>
            <person name="Finn R."/>
            <person name="Kale V."/>
            <person name="Holt S."/>
            <person name="Cochrane G."/>
            <person name="Meng A."/>
            <person name="Brown T."/>
            <person name="Cohen L."/>
        </authorList>
    </citation>
    <scope>NUCLEOTIDE SEQUENCE</scope>
    <source>
        <strain evidence="2">CCMP1381</strain>
    </source>
</reference>
<dbReference type="PANTHER" id="PTHR45458">
    <property type="entry name" value="SHORT-CHAIN DEHYDROGENASE/REDUCTASE SDR"/>
    <property type="match status" value="1"/>
</dbReference>
<feature type="chain" id="PRO_5031495402" evidence="1">
    <location>
        <begin position="17"/>
        <end position="328"/>
    </location>
</feature>
<name>A0A7S2AXA3_9STRA</name>
<dbReference type="InterPro" id="IPR052184">
    <property type="entry name" value="SDR_enzymes"/>
</dbReference>
<proteinExistence type="predicted"/>
<keyword evidence="1" id="KW-0732">Signal</keyword>
<sequence>MKLPFLALLFSPSAMAFHVRGLRSLRVSPISPISKPTRSRLPLLASMSSDSERYSLPDQVARFARANEEKNTRFLDIDSVYDGSYLKGKRVVITGGNRGLGLATTRELVAQGAETIVICRSSTPELDEAGVTGIVEGVDVTDAEALAAAADEIMAKGGAIDILINNAGYFYGPEEKVLDDSLNFDEQLKQIDICAVAPLRVSSAFVNKGLFKEGGRIVIISSQAGSAAWRLVQNPEGGDYGHHMSRAACNIAGVLLAQELRSKGIAVGLLHPGFNKTGMTKKYEHIWEVEGAVDASVGAKRVLHETKAISMETTGLFINCEDGLEIPF</sequence>
<organism evidence="2">
    <name type="scientific">Octactis speculum</name>
    <dbReference type="NCBI Taxonomy" id="3111310"/>
    <lineage>
        <taxon>Eukaryota</taxon>
        <taxon>Sar</taxon>
        <taxon>Stramenopiles</taxon>
        <taxon>Ochrophyta</taxon>
        <taxon>Dictyochophyceae</taxon>
        <taxon>Dictyochales</taxon>
        <taxon>Dictyochaceae</taxon>
        <taxon>Octactis</taxon>
    </lineage>
</organism>
<dbReference type="Pfam" id="PF00106">
    <property type="entry name" value="adh_short"/>
    <property type="match status" value="1"/>
</dbReference>
<dbReference type="PRINTS" id="PR00081">
    <property type="entry name" value="GDHRDH"/>
</dbReference>
<dbReference type="EMBL" id="HBGS01007189">
    <property type="protein sequence ID" value="CAD9379102.1"/>
    <property type="molecule type" value="Transcribed_RNA"/>
</dbReference>
<dbReference type="InterPro" id="IPR002347">
    <property type="entry name" value="SDR_fam"/>
</dbReference>